<sequence length="41" mass="4621">MDSDQNEEIHSPESSLYCQVDIDRPAPLKRAMACHSRTSTT</sequence>
<dbReference type="Proteomes" id="UP000030686">
    <property type="component" value="Unassembled WGS sequence"/>
</dbReference>
<protein>
    <submittedName>
        <fullName evidence="1">Genomic scaffold, ProqFM164S03</fullName>
    </submittedName>
</protein>
<dbReference type="AlphaFoldDB" id="W6QC47"/>
<name>W6QC47_PENRF</name>
<reference evidence="1" key="1">
    <citation type="journal article" date="2014" name="Nat. Commun.">
        <title>Multiple recent horizontal transfers of a large genomic region in cheese making fungi.</title>
        <authorList>
            <person name="Cheeseman K."/>
            <person name="Ropars J."/>
            <person name="Renault P."/>
            <person name="Dupont J."/>
            <person name="Gouzy J."/>
            <person name="Branca A."/>
            <person name="Abraham A.L."/>
            <person name="Ceppi M."/>
            <person name="Conseiller E."/>
            <person name="Debuchy R."/>
            <person name="Malagnac F."/>
            <person name="Goarin A."/>
            <person name="Silar P."/>
            <person name="Lacoste S."/>
            <person name="Sallet E."/>
            <person name="Bensimon A."/>
            <person name="Giraud T."/>
            <person name="Brygoo Y."/>
        </authorList>
    </citation>
    <scope>NUCLEOTIDE SEQUENCE [LARGE SCALE GENOMIC DNA]</scope>
    <source>
        <strain evidence="1">FM164</strain>
    </source>
</reference>
<evidence type="ECO:0000313" key="1">
    <source>
        <dbReference type="EMBL" id="CDM33651.1"/>
    </source>
</evidence>
<organism evidence="1 2">
    <name type="scientific">Penicillium roqueforti (strain FM164)</name>
    <dbReference type="NCBI Taxonomy" id="1365484"/>
    <lineage>
        <taxon>Eukaryota</taxon>
        <taxon>Fungi</taxon>
        <taxon>Dikarya</taxon>
        <taxon>Ascomycota</taxon>
        <taxon>Pezizomycotina</taxon>
        <taxon>Eurotiomycetes</taxon>
        <taxon>Eurotiomycetidae</taxon>
        <taxon>Eurotiales</taxon>
        <taxon>Aspergillaceae</taxon>
        <taxon>Penicillium</taxon>
    </lineage>
</organism>
<keyword evidence="2" id="KW-1185">Reference proteome</keyword>
<proteinExistence type="predicted"/>
<dbReference type="EMBL" id="HG792017">
    <property type="protein sequence ID" value="CDM33651.1"/>
    <property type="molecule type" value="Genomic_DNA"/>
</dbReference>
<gene>
    <name evidence="1" type="ORF">PROQFM164_S03g000375</name>
</gene>
<accession>W6QC47</accession>
<evidence type="ECO:0000313" key="2">
    <source>
        <dbReference type="Proteomes" id="UP000030686"/>
    </source>
</evidence>